<keyword evidence="3" id="KW-1185">Reference proteome</keyword>
<dbReference type="AlphaFoldDB" id="A0A150GZZ9"/>
<dbReference type="STRING" id="33097.A0A150GZZ9"/>
<dbReference type="EMBL" id="LSYV01000004">
    <property type="protein sequence ID" value="KXZ55439.1"/>
    <property type="molecule type" value="Genomic_DNA"/>
</dbReference>
<sequence>MISLQGRAKPRASAAPARTGMQGPPLALEVPETITGAAESEVDEEPGASSTGRGVVRPSAHDSDEEEVEEARGSGATVAPWTVGGVPGPSPTELRMMGAANSVSFKKSTMKQGVLRPLSTLPPFVPRLFIEDITLNHDKYRGFDAAGRDLTAASKTLQPSIIELQAS</sequence>
<accession>A0A150GZZ9</accession>
<evidence type="ECO:0000256" key="1">
    <source>
        <dbReference type="SAM" id="MobiDB-lite"/>
    </source>
</evidence>
<reference evidence="3" key="1">
    <citation type="journal article" date="2016" name="Nat. Commun.">
        <title>The Gonium pectorale genome demonstrates co-option of cell cycle regulation during the evolution of multicellularity.</title>
        <authorList>
            <person name="Hanschen E.R."/>
            <person name="Marriage T.N."/>
            <person name="Ferris P.J."/>
            <person name="Hamaji T."/>
            <person name="Toyoda A."/>
            <person name="Fujiyama A."/>
            <person name="Neme R."/>
            <person name="Noguchi H."/>
            <person name="Minakuchi Y."/>
            <person name="Suzuki M."/>
            <person name="Kawai-Toyooka H."/>
            <person name="Smith D.R."/>
            <person name="Sparks H."/>
            <person name="Anderson J."/>
            <person name="Bakaric R."/>
            <person name="Luria V."/>
            <person name="Karger A."/>
            <person name="Kirschner M.W."/>
            <person name="Durand P.M."/>
            <person name="Michod R.E."/>
            <person name="Nozaki H."/>
            <person name="Olson B.J."/>
        </authorList>
    </citation>
    <scope>NUCLEOTIDE SEQUENCE [LARGE SCALE GENOMIC DNA]</scope>
    <source>
        <strain evidence="3">NIES-2863</strain>
    </source>
</reference>
<protein>
    <submittedName>
        <fullName evidence="2">Uncharacterized protein</fullName>
    </submittedName>
</protein>
<comment type="caution">
    <text evidence="2">The sequence shown here is derived from an EMBL/GenBank/DDBJ whole genome shotgun (WGS) entry which is preliminary data.</text>
</comment>
<dbReference type="OrthoDB" id="537353at2759"/>
<evidence type="ECO:0000313" key="3">
    <source>
        <dbReference type="Proteomes" id="UP000075714"/>
    </source>
</evidence>
<organism evidence="2 3">
    <name type="scientific">Gonium pectorale</name>
    <name type="common">Green alga</name>
    <dbReference type="NCBI Taxonomy" id="33097"/>
    <lineage>
        <taxon>Eukaryota</taxon>
        <taxon>Viridiplantae</taxon>
        <taxon>Chlorophyta</taxon>
        <taxon>core chlorophytes</taxon>
        <taxon>Chlorophyceae</taxon>
        <taxon>CS clade</taxon>
        <taxon>Chlamydomonadales</taxon>
        <taxon>Volvocaceae</taxon>
        <taxon>Gonium</taxon>
    </lineage>
</organism>
<gene>
    <name evidence="2" type="ORF">GPECTOR_3g89</name>
</gene>
<feature type="region of interest" description="Disordered" evidence="1">
    <location>
        <begin position="1"/>
        <end position="91"/>
    </location>
</feature>
<dbReference type="Proteomes" id="UP000075714">
    <property type="component" value="Unassembled WGS sequence"/>
</dbReference>
<name>A0A150GZZ9_GONPE</name>
<evidence type="ECO:0000313" key="2">
    <source>
        <dbReference type="EMBL" id="KXZ55439.1"/>
    </source>
</evidence>
<proteinExistence type="predicted"/>